<sequence length="116" mass="13201">MFSRNFLAHMRQESHISEHHLHGSMTQMIYSSEFSASTNIHPIALETNPDQSYPRDVNFITDESTDQVALARTRELQILESIYLCGNSENKRKGKLKDKKNTTMVEIIFASPTSGV</sequence>
<accession>E1F2D9</accession>
<gene>
    <name evidence="1" type="ORF">GLP15_1868</name>
</gene>
<comment type="caution">
    <text evidence="1">The sequence shown here is derived from an EMBL/GenBank/DDBJ whole genome shotgun (WGS) entry which is preliminary data.</text>
</comment>
<proteinExistence type="predicted"/>
<protein>
    <submittedName>
        <fullName evidence="1">Uncharacterized protein</fullName>
    </submittedName>
</protein>
<reference evidence="1 2" key="1">
    <citation type="journal article" date="2010" name="BMC Genomics">
        <title>Genome analysis and comparative genomics of a Giardia intestinalis assemblage E isolate.</title>
        <authorList>
            <person name="Jerlstrom-Hultqvist J."/>
            <person name="Franzen O."/>
            <person name="Ankarklev J."/>
            <person name="Xu F."/>
            <person name="Nohynkova E."/>
            <person name="Andersson J.O."/>
            <person name="Svard S.G."/>
            <person name="Andersson B."/>
        </authorList>
    </citation>
    <scope>NUCLEOTIDE SEQUENCE [LARGE SCALE GENOMIC DNA]</scope>
    <source>
        <strain evidence="1 2">P15</strain>
    </source>
</reference>
<dbReference type="OrthoDB" id="10258371at2759"/>
<evidence type="ECO:0000313" key="2">
    <source>
        <dbReference type="Proteomes" id="UP000008974"/>
    </source>
</evidence>
<evidence type="ECO:0000313" key="1">
    <source>
        <dbReference type="EMBL" id="EFO63399.1"/>
    </source>
</evidence>
<dbReference type="AlphaFoldDB" id="E1F2D9"/>
<dbReference type="VEuPathDB" id="GiardiaDB:GLP15_1868"/>
<dbReference type="EMBL" id="ACVC01000133">
    <property type="protein sequence ID" value="EFO63399.1"/>
    <property type="molecule type" value="Genomic_DNA"/>
</dbReference>
<name>E1F2D9_GIAIA</name>
<organism evidence="1 2">
    <name type="scientific">Giardia intestinalis (strain P15)</name>
    <name type="common">Giardia lamblia</name>
    <dbReference type="NCBI Taxonomy" id="658858"/>
    <lineage>
        <taxon>Eukaryota</taxon>
        <taxon>Metamonada</taxon>
        <taxon>Diplomonadida</taxon>
        <taxon>Hexamitidae</taxon>
        <taxon>Giardiinae</taxon>
        <taxon>Giardia</taxon>
    </lineage>
</organism>
<dbReference type="OMA" id="MVEIIFA"/>
<dbReference type="Proteomes" id="UP000008974">
    <property type="component" value="Unassembled WGS sequence"/>
</dbReference>